<evidence type="ECO:0000256" key="4">
    <source>
        <dbReference type="ARBA" id="ARBA00023125"/>
    </source>
</evidence>
<evidence type="ECO:0000259" key="8">
    <source>
        <dbReference type="Pfam" id="PF08281"/>
    </source>
</evidence>
<evidence type="ECO:0000256" key="5">
    <source>
        <dbReference type="ARBA" id="ARBA00023163"/>
    </source>
</evidence>
<keyword evidence="4" id="KW-0238">DNA-binding</keyword>
<feature type="domain" description="RNA polymerase sigma factor 70 region 4 type 2" evidence="8">
    <location>
        <begin position="467"/>
        <end position="519"/>
    </location>
</feature>
<dbReference type="Proteomes" id="UP001162891">
    <property type="component" value="Chromosome"/>
</dbReference>
<feature type="region of interest" description="Disordered" evidence="6">
    <location>
        <begin position="526"/>
        <end position="555"/>
    </location>
</feature>
<sequence>MTALRRREPEGSAPARSRRYRGPMPPMPPPSIMPPGPGPPPPGPQAKPPPRPAHAGTQSASPPAAGTTQVPDIIPRIPMVHAAPAARPAQAAVAPGRSSCAGAQASGPVLAGPRLQTPATVRAPSSEVNVQASPTASVAQASIAGCGGTMARPQTTVVPSRAVMQTPVRVSPSGAETWHDAPTALPLHASISSCGGPGGFGAQAVVAPSTVVRQVPARVVTPSGAVRVHAAPAARPLHASTCACAGAQSSVPVEEVADAMVAAAEVDWVDDAPPLQAVASPSRSAADSAATGTPVRFRSWCSFISMLRAALRGRIRAGSAGAHPVGRREAVSCSRSMRYSPTRVDREELDALIARAQDGDLRAFEALLAQHLPKVRRFARAFAASEPDADDLAQEALLRVYRNLRLYRYQSAFSTWLYALVRNVFLDSAKGRAGRMRRLEEPLRADDLDRDGGARPDEAVEGEQERRRLWAALRQVPAEFRTALVLFDIEGNTYDEVAVIEGVAVGTVKSRLHRGRTHLRRLLDAQEASTGAAGGADAPAGTPEEPTSSHLARGR</sequence>
<evidence type="ECO:0000256" key="3">
    <source>
        <dbReference type="ARBA" id="ARBA00023082"/>
    </source>
</evidence>
<feature type="compositionally biased region" description="Polar residues" evidence="6">
    <location>
        <begin position="56"/>
        <end position="70"/>
    </location>
</feature>
<feature type="compositionally biased region" description="Basic and acidic residues" evidence="6">
    <location>
        <begin position="1"/>
        <end position="10"/>
    </location>
</feature>
<accession>A0ABM7WS44</accession>
<dbReference type="InterPro" id="IPR039425">
    <property type="entry name" value="RNA_pol_sigma-70-like"/>
</dbReference>
<dbReference type="InterPro" id="IPR014284">
    <property type="entry name" value="RNA_pol_sigma-70_dom"/>
</dbReference>
<dbReference type="InterPro" id="IPR007627">
    <property type="entry name" value="RNA_pol_sigma70_r2"/>
</dbReference>
<evidence type="ECO:0000313" key="10">
    <source>
        <dbReference type="Proteomes" id="UP001162891"/>
    </source>
</evidence>
<proteinExistence type="inferred from homology"/>
<keyword evidence="10" id="KW-1185">Reference proteome</keyword>
<keyword evidence="5" id="KW-0804">Transcription</keyword>
<evidence type="ECO:0000256" key="1">
    <source>
        <dbReference type="ARBA" id="ARBA00010641"/>
    </source>
</evidence>
<dbReference type="CDD" id="cd06171">
    <property type="entry name" value="Sigma70_r4"/>
    <property type="match status" value="1"/>
</dbReference>
<dbReference type="Pfam" id="PF08281">
    <property type="entry name" value="Sigma70_r4_2"/>
    <property type="match status" value="1"/>
</dbReference>
<dbReference type="InterPro" id="IPR013325">
    <property type="entry name" value="RNA_pol_sigma_r2"/>
</dbReference>
<dbReference type="SUPFAM" id="SSF88659">
    <property type="entry name" value="Sigma3 and sigma4 domains of RNA polymerase sigma factors"/>
    <property type="match status" value="1"/>
</dbReference>
<organism evidence="9 10">
    <name type="scientific">Anaeromyxobacter oryzae</name>
    <dbReference type="NCBI Taxonomy" id="2918170"/>
    <lineage>
        <taxon>Bacteria</taxon>
        <taxon>Pseudomonadati</taxon>
        <taxon>Myxococcota</taxon>
        <taxon>Myxococcia</taxon>
        <taxon>Myxococcales</taxon>
        <taxon>Cystobacterineae</taxon>
        <taxon>Anaeromyxobacteraceae</taxon>
        <taxon>Anaeromyxobacter</taxon>
    </lineage>
</organism>
<evidence type="ECO:0000256" key="2">
    <source>
        <dbReference type="ARBA" id="ARBA00023015"/>
    </source>
</evidence>
<dbReference type="InterPro" id="IPR013249">
    <property type="entry name" value="RNA_pol_sigma70_r4_t2"/>
</dbReference>
<gene>
    <name evidence="9" type="ORF">AMOR_12670</name>
</gene>
<keyword evidence="3" id="KW-0731">Sigma factor</keyword>
<dbReference type="Gene3D" id="1.10.10.10">
    <property type="entry name" value="Winged helix-like DNA-binding domain superfamily/Winged helix DNA-binding domain"/>
    <property type="match status" value="1"/>
</dbReference>
<feature type="compositionally biased region" description="Low complexity" evidence="6">
    <location>
        <begin position="527"/>
        <end position="546"/>
    </location>
</feature>
<dbReference type="PANTHER" id="PTHR43133:SF8">
    <property type="entry name" value="RNA POLYMERASE SIGMA FACTOR HI_1459-RELATED"/>
    <property type="match status" value="1"/>
</dbReference>
<reference evidence="10" key="1">
    <citation type="journal article" date="2022" name="Int. J. Syst. Evol. Microbiol.">
        <title>Anaeromyxobacter oryzae sp. nov., Anaeromyxobacter diazotrophicus sp. nov. and Anaeromyxobacter paludicola sp. nov., isolated from paddy soils.</title>
        <authorList>
            <person name="Itoh H."/>
            <person name="Xu Z."/>
            <person name="Mise K."/>
            <person name="Masuda Y."/>
            <person name="Ushijima N."/>
            <person name="Hayakawa C."/>
            <person name="Shiratori Y."/>
            <person name="Senoo K."/>
        </authorList>
    </citation>
    <scope>NUCLEOTIDE SEQUENCE [LARGE SCALE GENOMIC DNA]</scope>
    <source>
        <strain evidence="10">Red232</strain>
    </source>
</reference>
<evidence type="ECO:0008006" key="11">
    <source>
        <dbReference type="Google" id="ProtNLM"/>
    </source>
</evidence>
<evidence type="ECO:0000313" key="9">
    <source>
        <dbReference type="EMBL" id="BDG02271.1"/>
    </source>
</evidence>
<evidence type="ECO:0000259" key="7">
    <source>
        <dbReference type="Pfam" id="PF04542"/>
    </source>
</evidence>
<evidence type="ECO:0000256" key="6">
    <source>
        <dbReference type="SAM" id="MobiDB-lite"/>
    </source>
</evidence>
<dbReference type="EMBL" id="AP025591">
    <property type="protein sequence ID" value="BDG02271.1"/>
    <property type="molecule type" value="Genomic_DNA"/>
</dbReference>
<feature type="domain" description="RNA polymerase sigma-70 region 2" evidence="7">
    <location>
        <begin position="368"/>
        <end position="432"/>
    </location>
</feature>
<dbReference type="Gene3D" id="1.10.1740.10">
    <property type="match status" value="1"/>
</dbReference>
<dbReference type="InterPro" id="IPR013324">
    <property type="entry name" value="RNA_pol_sigma_r3/r4-like"/>
</dbReference>
<protein>
    <recommendedName>
        <fullName evidence="11">RNA polymerase sigma factor</fullName>
    </recommendedName>
</protein>
<dbReference type="PANTHER" id="PTHR43133">
    <property type="entry name" value="RNA POLYMERASE ECF-TYPE SIGMA FACTO"/>
    <property type="match status" value="1"/>
</dbReference>
<feature type="region of interest" description="Disordered" evidence="6">
    <location>
        <begin position="1"/>
        <end position="70"/>
    </location>
</feature>
<feature type="compositionally biased region" description="Pro residues" evidence="6">
    <location>
        <begin position="23"/>
        <end position="52"/>
    </location>
</feature>
<dbReference type="Pfam" id="PF04542">
    <property type="entry name" value="Sigma70_r2"/>
    <property type="match status" value="1"/>
</dbReference>
<dbReference type="NCBIfam" id="TIGR02937">
    <property type="entry name" value="sigma70-ECF"/>
    <property type="match status" value="1"/>
</dbReference>
<dbReference type="InterPro" id="IPR036388">
    <property type="entry name" value="WH-like_DNA-bd_sf"/>
</dbReference>
<comment type="similarity">
    <text evidence="1">Belongs to the sigma-70 factor family. ECF subfamily.</text>
</comment>
<keyword evidence="2" id="KW-0805">Transcription regulation</keyword>
<dbReference type="SUPFAM" id="SSF88946">
    <property type="entry name" value="Sigma2 domain of RNA polymerase sigma factors"/>
    <property type="match status" value="1"/>
</dbReference>
<name>A0ABM7WS44_9BACT</name>